<feature type="region of interest" description="Disordered" evidence="1">
    <location>
        <begin position="61"/>
        <end position="80"/>
    </location>
</feature>
<organism evidence="2 3">
    <name type="scientific">Streptomyces violaceusniger</name>
    <dbReference type="NCBI Taxonomy" id="68280"/>
    <lineage>
        <taxon>Bacteria</taxon>
        <taxon>Bacillati</taxon>
        <taxon>Actinomycetota</taxon>
        <taxon>Actinomycetes</taxon>
        <taxon>Kitasatosporales</taxon>
        <taxon>Streptomycetaceae</taxon>
        <taxon>Streptomyces</taxon>
        <taxon>Streptomyces violaceusniger group</taxon>
    </lineage>
</organism>
<feature type="compositionally biased region" description="Polar residues" evidence="1">
    <location>
        <begin position="67"/>
        <end position="80"/>
    </location>
</feature>
<comment type="caution">
    <text evidence="2">The sequence shown here is derived from an EMBL/GenBank/DDBJ whole genome shotgun (WGS) entry which is preliminary data.</text>
</comment>
<keyword evidence="3" id="KW-1185">Reference proteome</keyword>
<evidence type="ECO:0000256" key="1">
    <source>
        <dbReference type="SAM" id="MobiDB-lite"/>
    </source>
</evidence>
<name>A0A4D4LCH9_STRVO</name>
<protein>
    <submittedName>
        <fullName evidence="2">Uncharacterized protein</fullName>
    </submittedName>
</protein>
<accession>A0A4D4LCH9</accession>
<dbReference type="AlphaFoldDB" id="A0A4D4LCH9"/>
<dbReference type="EMBL" id="BJHW01000001">
    <property type="protein sequence ID" value="GDY56896.1"/>
    <property type="molecule type" value="Genomic_DNA"/>
</dbReference>
<proteinExistence type="predicted"/>
<reference evidence="2 3" key="1">
    <citation type="journal article" date="2020" name="Int. J. Syst. Evol. Microbiol.">
        <title>Reclassification of Streptomyces castelarensis and Streptomyces sporoclivatus as later heterotypic synonyms of Streptomyces antimycoticus.</title>
        <authorList>
            <person name="Komaki H."/>
            <person name="Tamura T."/>
        </authorList>
    </citation>
    <scope>NUCLEOTIDE SEQUENCE [LARGE SCALE GENOMIC DNA]</scope>
    <source>
        <strain evidence="2 3">NBRC 13459</strain>
    </source>
</reference>
<evidence type="ECO:0000313" key="3">
    <source>
        <dbReference type="Proteomes" id="UP000301309"/>
    </source>
</evidence>
<gene>
    <name evidence="2" type="ORF">SVIO_075190</name>
</gene>
<dbReference type="Proteomes" id="UP000301309">
    <property type="component" value="Unassembled WGS sequence"/>
</dbReference>
<sequence>MKGPYMSAVSSRLAPESSAVCTARSDCSPLRCEAVYAQLIGMHPRPMAPTSSAAAPILLRSTWPDPSRSSAPKLTSANGR</sequence>
<evidence type="ECO:0000313" key="2">
    <source>
        <dbReference type="EMBL" id="GDY56896.1"/>
    </source>
</evidence>